<dbReference type="AlphaFoldDB" id="A0A0V1HMD6"/>
<dbReference type="Proteomes" id="UP000055024">
    <property type="component" value="Unassembled WGS sequence"/>
</dbReference>
<evidence type="ECO:0000313" key="3">
    <source>
        <dbReference type="Proteomes" id="UP000055024"/>
    </source>
</evidence>
<gene>
    <name evidence="2" type="ORF">T11_7287</name>
</gene>
<comment type="caution">
    <text evidence="2">The sequence shown here is derived from an EMBL/GenBank/DDBJ whole genome shotgun (WGS) entry which is preliminary data.</text>
</comment>
<sequence length="189" mass="21281">MFLFLFQQWTPFQYGIIAKAGGGQQLKQKAAEEDRETNVPVKARLNIHTCRCAFVTDPTKSQANATPVCLFSDPHTRSGIGFVLCRSCLPLHGCIKWYPGYGYYHYFNDYAYPYYGYGPWGFWPRKTAKAAKPLSAEMVKLNDIANEQDLSNLLNRNVVPAMPDDVPASEPTKFASAQRPVISPPDHSR</sequence>
<protein>
    <submittedName>
        <fullName evidence="2">Uncharacterized protein</fullName>
    </submittedName>
</protein>
<name>A0A0V1HMD6_9BILA</name>
<evidence type="ECO:0000313" key="2">
    <source>
        <dbReference type="EMBL" id="KRZ11623.1"/>
    </source>
</evidence>
<dbReference type="EMBL" id="JYDP01000048">
    <property type="protein sequence ID" value="KRZ11623.1"/>
    <property type="molecule type" value="Genomic_DNA"/>
</dbReference>
<keyword evidence="3" id="KW-1185">Reference proteome</keyword>
<dbReference type="OrthoDB" id="5919420at2759"/>
<organism evidence="2 3">
    <name type="scientific">Trichinella zimbabwensis</name>
    <dbReference type="NCBI Taxonomy" id="268475"/>
    <lineage>
        <taxon>Eukaryota</taxon>
        <taxon>Metazoa</taxon>
        <taxon>Ecdysozoa</taxon>
        <taxon>Nematoda</taxon>
        <taxon>Enoplea</taxon>
        <taxon>Dorylaimia</taxon>
        <taxon>Trichinellida</taxon>
        <taxon>Trichinellidae</taxon>
        <taxon>Trichinella</taxon>
    </lineage>
</organism>
<feature type="region of interest" description="Disordered" evidence="1">
    <location>
        <begin position="163"/>
        <end position="189"/>
    </location>
</feature>
<evidence type="ECO:0000256" key="1">
    <source>
        <dbReference type="SAM" id="MobiDB-lite"/>
    </source>
</evidence>
<reference evidence="2 3" key="1">
    <citation type="submission" date="2015-01" db="EMBL/GenBank/DDBJ databases">
        <title>Evolution of Trichinella species and genotypes.</title>
        <authorList>
            <person name="Korhonen P.K."/>
            <person name="Edoardo P."/>
            <person name="Giuseppe L.R."/>
            <person name="Gasser R.B."/>
        </authorList>
    </citation>
    <scope>NUCLEOTIDE SEQUENCE [LARGE SCALE GENOMIC DNA]</scope>
    <source>
        <strain evidence="2">ISS1029</strain>
    </source>
</reference>
<accession>A0A0V1HMD6</accession>
<proteinExistence type="predicted"/>